<evidence type="ECO:0000313" key="2">
    <source>
        <dbReference type="Proteomes" id="UP000636579"/>
    </source>
</evidence>
<protein>
    <recommendedName>
        <fullName evidence="3">YdhG-like domain-containing protein</fullName>
    </recommendedName>
</protein>
<dbReference type="EMBL" id="JADBEE010000001">
    <property type="protein sequence ID" value="MBE1514275.1"/>
    <property type="molecule type" value="Genomic_DNA"/>
</dbReference>
<dbReference type="RefSeq" id="WP_192591044.1">
    <property type="nucleotide sequence ID" value="NZ_JADBEE010000001.1"/>
</dbReference>
<dbReference type="Proteomes" id="UP000636579">
    <property type="component" value="Unassembled WGS sequence"/>
</dbReference>
<sequence length="142" mass="15925">MEPVSENVDAYLRSADRAEEMTALDALITAEAPRLSRVLWRGTMWGGTEQAIIGYGRMRQPRPRGADVEWFLIGLAEQSKHLSVYLNAVEDGRYLLKQRAARLGRVKIGAAALTFTKLENLEQAEFRSMIARAVELHPEVQG</sequence>
<proteinExistence type="predicted"/>
<comment type="caution">
    <text evidence="1">The sequence shown here is derived from an EMBL/GenBank/DDBJ whole genome shotgun (WGS) entry which is preliminary data.</text>
</comment>
<keyword evidence="2" id="KW-1185">Reference proteome</keyword>
<accession>A0ABR9J5L2</accession>
<evidence type="ECO:0008006" key="3">
    <source>
        <dbReference type="Google" id="ProtNLM"/>
    </source>
</evidence>
<reference evidence="1 2" key="1">
    <citation type="submission" date="2020-10" db="EMBL/GenBank/DDBJ databases">
        <title>Sequencing the genomes of 1000 actinobacteria strains.</title>
        <authorList>
            <person name="Klenk H.-P."/>
        </authorList>
    </citation>
    <scope>NUCLEOTIDE SEQUENCE [LARGE SCALE GENOMIC DNA]</scope>
    <source>
        <strain evidence="1 2">DSM 15474</strain>
    </source>
</reference>
<gene>
    <name evidence="1" type="ORF">H4W26_001030</name>
</gene>
<name>A0ABR9J5L2_9MICC</name>
<organism evidence="1 2">
    <name type="scientific">Nesterenkonia halotolerans</name>
    <dbReference type="NCBI Taxonomy" id="225325"/>
    <lineage>
        <taxon>Bacteria</taxon>
        <taxon>Bacillati</taxon>
        <taxon>Actinomycetota</taxon>
        <taxon>Actinomycetes</taxon>
        <taxon>Micrococcales</taxon>
        <taxon>Micrococcaceae</taxon>
        <taxon>Nesterenkonia</taxon>
    </lineage>
</organism>
<evidence type="ECO:0000313" key="1">
    <source>
        <dbReference type="EMBL" id="MBE1514275.1"/>
    </source>
</evidence>